<accession>A0ABQ9E395</accession>
<keyword evidence="1" id="KW-0472">Membrane</keyword>
<dbReference type="EMBL" id="JARBDR010000919">
    <property type="protein sequence ID" value="KAJ8299916.1"/>
    <property type="molecule type" value="Genomic_DNA"/>
</dbReference>
<proteinExistence type="predicted"/>
<feature type="transmembrane region" description="Helical" evidence="1">
    <location>
        <begin position="297"/>
        <end position="317"/>
    </location>
</feature>
<feature type="transmembrane region" description="Helical" evidence="1">
    <location>
        <begin position="65"/>
        <end position="83"/>
    </location>
</feature>
<dbReference type="PANTHER" id="PTHR11161">
    <property type="entry name" value="O-ACYLTRANSFERASE"/>
    <property type="match status" value="1"/>
</dbReference>
<keyword evidence="1" id="KW-0812">Transmembrane</keyword>
<protein>
    <recommendedName>
        <fullName evidence="2">Acyltransferase 3 domain-containing protein</fullName>
    </recommendedName>
</protein>
<dbReference type="PANTHER" id="PTHR11161:SF0">
    <property type="entry name" value="O-ACYLTRANSFERASE LIKE PROTEIN"/>
    <property type="match status" value="1"/>
</dbReference>
<dbReference type="Pfam" id="PF01757">
    <property type="entry name" value="Acyl_transf_3"/>
    <property type="match status" value="1"/>
</dbReference>
<comment type="caution">
    <text evidence="3">The sequence shown here is derived from an EMBL/GenBank/DDBJ whole genome shotgun (WGS) entry which is preliminary data.</text>
</comment>
<evidence type="ECO:0000313" key="4">
    <source>
        <dbReference type="Proteomes" id="UP001217089"/>
    </source>
</evidence>
<feature type="transmembrane region" description="Helical" evidence="1">
    <location>
        <begin position="341"/>
        <end position="361"/>
    </location>
</feature>
<feature type="domain" description="Acyltransferase 3" evidence="2">
    <location>
        <begin position="59"/>
        <end position="398"/>
    </location>
</feature>
<keyword evidence="1" id="KW-1133">Transmembrane helix</keyword>
<organism evidence="3 4">
    <name type="scientific">Tegillarca granosa</name>
    <name type="common">Malaysian cockle</name>
    <name type="synonym">Anadara granosa</name>
    <dbReference type="NCBI Taxonomy" id="220873"/>
    <lineage>
        <taxon>Eukaryota</taxon>
        <taxon>Metazoa</taxon>
        <taxon>Spiralia</taxon>
        <taxon>Lophotrochozoa</taxon>
        <taxon>Mollusca</taxon>
        <taxon>Bivalvia</taxon>
        <taxon>Autobranchia</taxon>
        <taxon>Pteriomorphia</taxon>
        <taxon>Arcoida</taxon>
        <taxon>Arcoidea</taxon>
        <taxon>Arcidae</taxon>
        <taxon>Tegillarca</taxon>
    </lineage>
</organism>
<reference evidence="3 4" key="1">
    <citation type="submission" date="2022-12" db="EMBL/GenBank/DDBJ databases">
        <title>Chromosome-level genome of Tegillarca granosa.</title>
        <authorList>
            <person name="Kim J."/>
        </authorList>
    </citation>
    <scope>NUCLEOTIDE SEQUENCE [LARGE SCALE GENOMIC DNA]</scope>
    <source>
        <strain evidence="3">Teg-2019</strain>
        <tissue evidence="3">Adductor muscle</tissue>
    </source>
</reference>
<evidence type="ECO:0000256" key="1">
    <source>
        <dbReference type="SAM" id="Phobius"/>
    </source>
</evidence>
<evidence type="ECO:0000313" key="3">
    <source>
        <dbReference type="EMBL" id="KAJ8299916.1"/>
    </source>
</evidence>
<feature type="transmembrane region" description="Helical" evidence="1">
    <location>
        <begin position="215"/>
        <end position="237"/>
    </location>
</feature>
<feature type="transmembrane region" description="Helical" evidence="1">
    <location>
        <begin position="103"/>
        <end position="126"/>
    </location>
</feature>
<name>A0ABQ9E395_TEGGR</name>
<evidence type="ECO:0000259" key="2">
    <source>
        <dbReference type="Pfam" id="PF01757"/>
    </source>
</evidence>
<dbReference type="InterPro" id="IPR002656">
    <property type="entry name" value="Acyl_transf_3_dom"/>
</dbReference>
<feature type="non-terminal residue" evidence="3">
    <location>
        <position position="406"/>
    </location>
</feature>
<feature type="transmembrane region" description="Helical" evidence="1">
    <location>
        <begin position="373"/>
        <end position="392"/>
    </location>
</feature>
<feature type="transmembrane region" description="Helical" evidence="1">
    <location>
        <begin position="146"/>
        <end position="168"/>
    </location>
</feature>
<gene>
    <name evidence="3" type="ORF">KUTeg_021435</name>
</gene>
<sequence length="406" mass="46372">MLIALIICGTAYDVIIIRWPQWSKEAEDKENKELPVKNRNDYQLSKLLSAKSSAGTLTSVNGIRVISMTWVILGHTYAFGLAYTTNSVTFLGTMLKRWSFMAIVNAEVAVDTFFALSGLLVAYLTLKEMQKKQGKMNWAMFYFHRFWRLTPCYMLILGVYHCLSAYWFDGPQWQQQGMDYENCHKNWWTNLLYINNLVNFEEGCMNWAWYLANDMHIFGLAVCGAALTILTIIPFIISYAYDLPPSLFGGVDPPSNDFSYFTKYYVKPYCRMGPYIVGIVTGYILYKTKCKVKLNTFLNLGGWLLATGLALVVLYGLHEPLNGSPMSVAVSALYNATHKTIWGACICWVIFACSTNNGGYVNTFLSWEAYIPLGRLTYCAYLVHPILMYTYLDGLRSPIYFWDLEV</sequence>
<dbReference type="Proteomes" id="UP001217089">
    <property type="component" value="Unassembled WGS sequence"/>
</dbReference>
<keyword evidence="4" id="KW-1185">Reference proteome</keyword>
<dbReference type="InterPro" id="IPR052728">
    <property type="entry name" value="O2_lipid_transport_reg"/>
</dbReference>